<dbReference type="SUPFAM" id="SSF55811">
    <property type="entry name" value="Nudix"/>
    <property type="match status" value="1"/>
</dbReference>
<dbReference type="GO" id="GO:0006754">
    <property type="term" value="P:ATP biosynthetic process"/>
    <property type="evidence" value="ECO:0007669"/>
    <property type="project" value="TreeGrafter"/>
</dbReference>
<gene>
    <name evidence="3" type="ORF">A2909_01415</name>
</gene>
<proteinExistence type="predicted"/>
<keyword evidence="1" id="KW-0378">Hydrolase</keyword>
<dbReference type="EMBL" id="MHQZ01000042">
    <property type="protein sequence ID" value="OHA13111.1"/>
    <property type="molecule type" value="Genomic_DNA"/>
</dbReference>
<feature type="domain" description="Nudix hydrolase" evidence="2">
    <location>
        <begin position="2"/>
        <end position="134"/>
    </location>
</feature>
<dbReference type="PROSITE" id="PS51462">
    <property type="entry name" value="NUDIX"/>
    <property type="match status" value="1"/>
</dbReference>
<dbReference type="PANTHER" id="PTHR21340:SF0">
    <property type="entry name" value="BIS(5'-NUCLEOSYL)-TETRAPHOSPHATASE [ASYMMETRICAL]"/>
    <property type="match status" value="1"/>
</dbReference>
<organism evidence="3 4">
    <name type="scientific">Candidatus Tagabacteria bacterium RIFCSPLOWO2_01_FULL_39_11</name>
    <dbReference type="NCBI Taxonomy" id="1802295"/>
    <lineage>
        <taxon>Bacteria</taxon>
        <taxon>Candidatus Tagaibacteriota</taxon>
    </lineage>
</organism>
<dbReference type="InterPro" id="IPR020084">
    <property type="entry name" value="NUDIX_hydrolase_CS"/>
</dbReference>
<dbReference type="PANTHER" id="PTHR21340">
    <property type="entry name" value="DIADENOSINE 5,5-P1,P4-TETRAPHOSPHATE PYROPHOSPHOHYDROLASE MUTT"/>
    <property type="match status" value="1"/>
</dbReference>
<comment type="caution">
    <text evidence="3">The sequence shown here is derived from an EMBL/GenBank/DDBJ whole genome shotgun (WGS) entry which is preliminary data.</text>
</comment>
<protein>
    <recommendedName>
        <fullName evidence="2">Nudix hydrolase domain-containing protein</fullName>
    </recommendedName>
</protein>
<reference evidence="3 4" key="1">
    <citation type="journal article" date="2016" name="Nat. Commun.">
        <title>Thousands of microbial genomes shed light on interconnected biogeochemical processes in an aquifer system.</title>
        <authorList>
            <person name="Anantharaman K."/>
            <person name="Brown C.T."/>
            <person name="Hug L.A."/>
            <person name="Sharon I."/>
            <person name="Castelle C.J."/>
            <person name="Probst A.J."/>
            <person name="Thomas B.C."/>
            <person name="Singh A."/>
            <person name="Wilkins M.J."/>
            <person name="Karaoz U."/>
            <person name="Brodie E.L."/>
            <person name="Williams K.H."/>
            <person name="Hubbard S.S."/>
            <person name="Banfield J.F."/>
        </authorList>
    </citation>
    <scope>NUCLEOTIDE SEQUENCE [LARGE SCALE GENOMIC DNA]</scope>
</reference>
<dbReference type="Proteomes" id="UP000178302">
    <property type="component" value="Unassembled WGS sequence"/>
</dbReference>
<dbReference type="AlphaFoldDB" id="A0A1G2LQN5"/>
<dbReference type="Pfam" id="PF00293">
    <property type="entry name" value="NUDIX"/>
    <property type="match status" value="1"/>
</dbReference>
<dbReference type="Gene3D" id="3.90.79.10">
    <property type="entry name" value="Nucleoside Triphosphate Pyrophosphohydrolase"/>
    <property type="match status" value="1"/>
</dbReference>
<dbReference type="PROSITE" id="PS00893">
    <property type="entry name" value="NUDIX_BOX"/>
    <property type="match status" value="1"/>
</dbReference>
<dbReference type="InterPro" id="IPR051325">
    <property type="entry name" value="Nudix_hydrolase_domain"/>
</dbReference>
<evidence type="ECO:0000313" key="4">
    <source>
        <dbReference type="Proteomes" id="UP000178302"/>
    </source>
</evidence>
<dbReference type="GO" id="GO:0006167">
    <property type="term" value="P:AMP biosynthetic process"/>
    <property type="evidence" value="ECO:0007669"/>
    <property type="project" value="TreeGrafter"/>
</dbReference>
<evidence type="ECO:0000256" key="1">
    <source>
        <dbReference type="ARBA" id="ARBA00022801"/>
    </source>
</evidence>
<evidence type="ECO:0000313" key="3">
    <source>
        <dbReference type="EMBL" id="OHA13111.1"/>
    </source>
</evidence>
<dbReference type="InterPro" id="IPR000086">
    <property type="entry name" value="NUDIX_hydrolase_dom"/>
</dbReference>
<name>A0A1G2LQN5_9BACT</name>
<sequence>MKQTRSIGGIVINKKGYILVVNQNGISWSLPKGHAEKGEDLIGTAKREIYEESGISNLDFIKELGSYKRYKISLNGSEDKSELKTIIIFLFKTEQDILSPIDQRNPEALWIEKEKVVGLLTHKKDKEFFLSVIDKI</sequence>
<evidence type="ECO:0000259" key="2">
    <source>
        <dbReference type="PROSITE" id="PS51462"/>
    </source>
</evidence>
<dbReference type="InterPro" id="IPR015797">
    <property type="entry name" value="NUDIX_hydrolase-like_dom_sf"/>
</dbReference>
<accession>A0A1G2LQN5</accession>
<dbReference type="GO" id="GO:0004081">
    <property type="term" value="F:bis(5'-nucleosyl)-tetraphosphatase (asymmetrical) activity"/>
    <property type="evidence" value="ECO:0007669"/>
    <property type="project" value="TreeGrafter"/>
</dbReference>